<gene>
    <name evidence="2" type="ORF">M8C21_020019</name>
</gene>
<comment type="caution">
    <text evidence="2">The sequence shown here is derived from an EMBL/GenBank/DDBJ whole genome shotgun (WGS) entry which is preliminary data.</text>
</comment>
<sequence length="239" mass="27369">MVASDGATTAHSGGLSSKRRVHHRKLKTEIRGSQRKLPQEMVVYQRGDGDEEVETKSTGVYGVTLMEQWRHWYGSRTASGCWVRGRRCCLQVKNWFESRSERLEKKLAGTWAPTMHNNQNSSRKVYGPLPYGDRVDEEAKAILKLLGLSTNQDFRTYTLCNLIYTSLNYAMFSYLTQTINGRKGGTHSVKLEENVKQHRTLYGSTFANEDSLKMISNGYLKMILEGYMNMFLGNHCIYE</sequence>
<name>A0AAD5D5G4_AMBAR</name>
<feature type="non-terminal residue" evidence="2">
    <location>
        <position position="1"/>
    </location>
</feature>
<organism evidence="2 3">
    <name type="scientific">Ambrosia artemisiifolia</name>
    <name type="common">Common ragweed</name>
    <dbReference type="NCBI Taxonomy" id="4212"/>
    <lineage>
        <taxon>Eukaryota</taxon>
        <taxon>Viridiplantae</taxon>
        <taxon>Streptophyta</taxon>
        <taxon>Embryophyta</taxon>
        <taxon>Tracheophyta</taxon>
        <taxon>Spermatophyta</taxon>
        <taxon>Magnoliopsida</taxon>
        <taxon>eudicotyledons</taxon>
        <taxon>Gunneridae</taxon>
        <taxon>Pentapetalae</taxon>
        <taxon>asterids</taxon>
        <taxon>campanulids</taxon>
        <taxon>Asterales</taxon>
        <taxon>Asteraceae</taxon>
        <taxon>Asteroideae</taxon>
        <taxon>Heliantheae alliance</taxon>
        <taxon>Heliantheae</taxon>
        <taxon>Ambrosia</taxon>
    </lineage>
</organism>
<feature type="compositionally biased region" description="Polar residues" evidence="1">
    <location>
        <begin position="1"/>
        <end position="15"/>
    </location>
</feature>
<feature type="region of interest" description="Disordered" evidence="1">
    <location>
        <begin position="1"/>
        <end position="24"/>
    </location>
</feature>
<accession>A0AAD5D5G4</accession>
<reference evidence="2" key="1">
    <citation type="submission" date="2022-06" db="EMBL/GenBank/DDBJ databases">
        <title>Uncovering the hologenomic basis of an extraordinary plant invasion.</title>
        <authorList>
            <person name="Bieker V.C."/>
            <person name="Martin M.D."/>
            <person name="Gilbert T."/>
            <person name="Hodgins K."/>
            <person name="Battlay P."/>
            <person name="Petersen B."/>
            <person name="Wilson J."/>
        </authorList>
    </citation>
    <scope>NUCLEOTIDE SEQUENCE</scope>
    <source>
        <strain evidence="2">AA19_3_7</strain>
        <tissue evidence="2">Leaf</tissue>
    </source>
</reference>
<proteinExistence type="predicted"/>
<dbReference type="EMBL" id="JAMZMK010005444">
    <property type="protein sequence ID" value="KAI7753367.1"/>
    <property type="molecule type" value="Genomic_DNA"/>
</dbReference>
<dbReference type="Proteomes" id="UP001206925">
    <property type="component" value="Unassembled WGS sequence"/>
</dbReference>
<evidence type="ECO:0000313" key="3">
    <source>
        <dbReference type="Proteomes" id="UP001206925"/>
    </source>
</evidence>
<evidence type="ECO:0000256" key="1">
    <source>
        <dbReference type="SAM" id="MobiDB-lite"/>
    </source>
</evidence>
<protein>
    <submittedName>
        <fullName evidence="2">Uncharacterized protein</fullName>
    </submittedName>
</protein>
<dbReference type="AlphaFoldDB" id="A0AAD5D5G4"/>
<keyword evidence="3" id="KW-1185">Reference proteome</keyword>
<evidence type="ECO:0000313" key="2">
    <source>
        <dbReference type="EMBL" id="KAI7753367.1"/>
    </source>
</evidence>